<dbReference type="PROSITE" id="PS50110">
    <property type="entry name" value="RESPONSE_REGULATORY"/>
    <property type="match status" value="1"/>
</dbReference>
<dbReference type="PANTHER" id="PTHR32347:SF23">
    <property type="entry name" value="BLL5650 PROTEIN"/>
    <property type="match status" value="1"/>
</dbReference>
<feature type="coiled-coil region" evidence="4">
    <location>
        <begin position="414"/>
        <end position="512"/>
    </location>
</feature>
<proteinExistence type="predicted"/>
<evidence type="ECO:0000256" key="1">
    <source>
        <dbReference type="ARBA" id="ARBA00004196"/>
    </source>
</evidence>
<dbReference type="InterPro" id="IPR001789">
    <property type="entry name" value="Sig_transdc_resp-reg_receiver"/>
</dbReference>
<dbReference type="Gene3D" id="2.40.30.170">
    <property type="match status" value="1"/>
</dbReference>
<dbReference type="GO" id="GO:0003677">
    <property type="term" value="F:DNA binding"/>
    <property type="evidence" value="ECO:0007669"/>
    <property type="project" value="UniProtKB-KW"/>
</dbReference>
<dbReference type="eggNOG" id="COG2197">
    <property type="taxonomic scope" value="Bacteria"/>
</dbReference>
<evidence type="ECO:0000256" key="3">
    <source>
        <dbReference type="PROSITE-ProRule" id="PRU00169"/>
    </source>
</evidence>
<evidence type="ECO:0000313" key="7">
    <source>
        <dbReference type="EMBL" id="AFY93945.1"/>
    </source>
</evidence>
<accession>K9UGJ8</accession>
<dbReference type="InterPro" id="IPR050465">
    <property type="entry name" value="UPF0194_transport"/>
</dbReference>
<dbReference type="SMART" id="SM00448">
    <property type="entry name" value="REC"/>
    <property type="match status" value="1"/>
</dbReference>
<organism evidence="7 8">
    <name type="scientific">Chamaesiphon minutus (strain ATCC 27169 / PCC 6605)</name>
    <dbReference type="NCBI Taxonomy" id="1173020"/>
    <lineage>
        <taxon>Bacteria</taxon>
        <taxon>Bacillati</taxon>
        <taxon>Cyanobacteriota</taxon>
        <taxon>Cyanophyceae</taxon>
        <taxon>Gomontiellales</taxon>
        <taxon>Chamaesiphonaceae</taxon>
        <taxon>Chamaesiphon</taxon>
    </lineage>
</organism>
<keyword evidence="5" id="KW-0472">Membrane</keyword>
<protein>
    <submittedName>
        <fullName evidence="7">Response regulator containing a CheY-like receiver domain and an HTH DNA-binding domain</fullName>
    </submittedName>
</protein>
<dbReference type="CDD" id="cd17535">
    <property type="entry name" value="REC_NarL-like"/>
    <property type="match status" value="1"/>
</dbReference>
<dbReference type="AlphaFoldDB" id="K9UGJ8"/>
<dbReference type="STRING" id="1173020.Cha6605_2912"/>
<name>K9UGJ8_CHAP6</name>
<dbReference type="PANTHER" id="PTHR32347">
    <property type="entry name" value="EFFLUX SYSTEM COMPONENT YKNX-RELATED"/>
    <property type="match status" value="1"/>
</dbReference>
<keyword evidence="5" id="KW-1133">Transmembrane helix</keyword>
<dbReference type="InterPro" id="IPR011006">
    <property type="entry name" value="CheY-like_superfamily"/>
</dbReference>
<dbReference type="InterPro" id="IPR058245">
    <property type="entry name" value="NreC/VraR/RcsB-like_REC"/>
</dbReference>
<comment type="subcellular location">
    <subcellularLocation>
        <location evidence="1">Cell envelope</location>
    </subcellularLocation>
</comment>
<dbReference type="OrthoDB" id="503825at2"/>
<dbReference type="eggNOG" id="COG1566">
    <property type="taxonomic scope" value="Bacteria"/>
</dbReference>
<dbReference type="GO" id="GO:0030313">
    <property type="term" value="C:cell envelope"/>
    <property type="evidence" value="ECO:0007669"/>
    <property type="project" value="UniProtKB-SubCell"/>
</dbReference>
<keyword evidence="3" id="KW-0597">Phosphoprotein</keyword>
<dbReference type="Gene3D" id="3.40.50.2300">
    <property type="match status" value="1"/>
</dbReference>
<keyword evidence="5" id="KW-0812">Transmembrane</keyword>
<keyword evidence="2 4" id="KW-0175">Coiled coil</keyword>
<feature type="transmembrane region" description="Helical" evidence="5">
    <location>
        <begin position="209"/>
        <end position="229"/>
    </location>
</feature>
<gene>
    <name evidence="7" type="ORF">Cha6605_2912</name>
</gene>
<dbReference type="HOGENOM" id="CLU_027856_0_0_3"/>
<evidence type="ECO:0000256" key="2">
    <source>
        <dbReference type="ARBA" id="ARBA00023054"/>
    </source>
</evidence>
<dbReference type="eggNOG" id="COG0845">
    <property type="taxonomic scope" value="Bacteria"/>
</dbReference>
<dbReference type="Pfam" id="PF00072">
    <property type="entry name" value="Response_reg"/>
    <property type="match status" value="1"/>
</dbReference>
<dbReference type="Proteomes" id="UP000010366">
    <property type="component" value="Chromosome"/>
</dbReference>
<evidence type="ECO:0000313" key="8">
    <source>
        <dbReference type="Proteomes" id="UP000010366"/>
    </source>
</evidence>
<reference evidence="7 8" key="1">
    <citation type="submission" date="2012-05" db="EMBL/GenBank/DDBJ databases">
        <title>Finished chromosome of genome of Chamaesiphon sp. PCC 6605.</title>
        <authorList>
            <consortium name="US DOE Joint Genome Institute"/>
            <person name="Gugger M."/>
            <person name="Coursin T."/>
            <person name="Rippka R."/>
            <person name="Tandeau De Marsac N."/>
            <person name="Huntemann M."/>
            <person name="Wei C.-L."/>
            <person name="Han J."/>
            <person name="Detter J.C."/>
            <person name="Han C."/>
            <person name="Tapia R."/>
            <person name="Chen A."/>
            <person name="Kyrpides N."/>
            <person name="Mavromatis K."/>
            <person name="Markowitz V."/>
            <person name="Szeto E."/>
            <person name="Ivanova N."/>
            <person name="Pagani I."/>
            <person name="Pati A."/>
            <person name="Goodwin L."/>
            <person name="Nordberg H.P."/>
            <person name="Cantor M.N."/>
            <person name="Hua S.X."/>
            <person name="Woyke T."/>
            <person name="Kerfeld C.A."/>
        </authorList>
    </citation>
    <scope>NUCLEOTIDE SEQUENCE [LARGE SCALE GENOMIC DNA]</scope>
    <source>
        <strain evidence="8">ATCC 27169 / PCC 6605</strain>
    </source>
</reference>
<evidence type="ECO:0000256" key="4">
    <source>
        <dbReference type="SAM" id="Coils"/>
    </source>
</evidence>
<dbReference type="GO" id="GO:0000160">
    <property type="term" value="P:phosphorelay signal transduction system"/>
    <property type="evidence" value="ECO:0007669"/>
    <property type="project" value="InterPro"/>
</dbReference>
<evidence type="ECO:0000259" key="6">
    <source>
        <dbReference type="PROSITE" id="PS50110"/>
    </source>
</evidence>
<keyword evidence="7" id="KW-0238">DNA-binding</keyword>
<keyword evidence="8" id="KW-1185">Reference proteome</keyword>
<dbReference type="SUPFAM" id="SSF111369">
    <property type="entry name" value="HlyD-like secretion proteins"/>
    <property type="match status" value="1"/>
</dbReference>
<dbReference type="RefSeq" id="WP_015160089.1">
    <property type="nucleotide sequence ID" value="NC_019697.1"/>
</dbReference>
<dbReference type="EMBL" id="CP003600">
    <property type="protein sequence ID" value="AFY93945.1"/>
    <property type="molecule type" value="Genomic_DNA"/>
</dbReference>
<feature type="domain" description="Response regulatory" evidence="6">
    <location>
        <begin position="3"/>
        <end position="119"/>
    </location>
</feature>
<feature type="modified residue" description="4-aspartylphosphate" evidence="3">
    <location>
        <position position="54"/>
    </location>
</feature>
<dbReference type="SUPFAM" id="SSF52172">
    <property type="entry name" value="CheY-like"/>
    <property type="match status" value="1"/>
</dbReference>
<dbReference type="KEGG" id="cmp:Cha6605_2912"/>
<evidence type="ECO:0000256" key="5">
    <source>
        <dbReference type="SAM" id="Phobius"/>
    </source>
</evidence>
<sequence length="652" mass="71535">MIRILLVDDQKSIRERLKSLLETEPDFDIVGMVDNGYDAIEQVKLLLPDVVLMDMEMPDIDGVLATKIIAHSSLKTRVLVLSSYDSDEYVADSIYAGANGYILKGAPAQEICDAVRFVHRGYMQIAPGLFEKFIPNKGNGVLDWKPKTANTQLSSGKFDAPGSLELTGINKFDKATGSKLLVPGSEFDRPSELILDVTALARSRKSIGWYQAAALVIAGLGLTFSIYLLRQSLNKPAAIPERQDRSQQLHNLPFTGKIEPLHITNIDTTVPGLVLTLPIKVGQSVNYGERLLTIRNIDAERANQTKILQQRQITAERQQAALQQTAALQQQLLQQQQILIGERQAAAGRIKTVEQAISSYQRNLAPLRQQVADANIQLNAISAQPEPLPLAQKREAIVRAQAIYDLAVATYERMARYQSEGAISQERLEQAEKEQIAAKSDLNIARADYDRLSTAARTATTKQAAQNQSARLQQQLALKEQAEQLQQLRAQLQAAKSDYQQLGTKLQQLQQQKVKPIATSAPVSQKPVLETTTIDIFAPVTGMAIEIPVAIGDRVFAGSKLMSITDPKKLKIGVDLESQQAALLKPGQKAIVKVGTAIESQELTALVTNIAPSFLGGAAPTENRLTQRIQVEFTNPKSTILIGQTGTVYFLK</sequence>